<dbReference type="Proteomes" id="UP000745577">
    <property type="component" value="Unassembled WGS sequence"/>
</dbReference>
<reference evidence="2" key="2">
    <citation type="journal article" date="2021" name="Microbiome">
        <title>Successional dynamics and alternative stable states in a saline activated sludge microbial community over 9 years.</title>
        <authorList>
            <person name="Wang Y."/>
            <person name="Ye J."/>
            <person name="Ju F."/>
            <person name="Liu L."/>
            <person name="Boyd J.A."/>
            <person name="Deng Y."/>
            <person name="Parks D.H."/>
            <person name="Jiang X."/>
            <person name="Yin X."/>
            <person name="Woodcroft B.J."/>
            <person name="Tyson G.W."/>
            <person name="Hugenholtz P."/>
            <person name="Polz M.F."/>
            <person name="Zhang T."/>
        </authorList>
    </citation>
    <scope>NUCLEOTIDE SEQUENCE</scope>
    <source>
        <strain evidence="2">HKST-UBA15</strain>
    </source>
</reference>
<dbReference type="PANTHER" id="PTHR33546">
    <property type="entry name" value="LARGE, MULTIFUNCTIONAL SECRETED PROTEIN-RELATED"/>
    <property type="match status" value="1"/>
</dbReference>
<reference evidence="2" key="1">
    <citation type="submission" date="2020-04" db="EMBL/GenBank/DDBJ databases">
        <authorList>
            <person name="Zhang T."/>
        </authorList>
    </citation>
    <scope>NUCLEOTIDE SEQUENCE</scope>
    <source>
        <strain evidence="2">HKST-UBA15</strain>
    </source>
</reference>
<sequence>MKKYLKIFLILLIALSIFGIVFLRNNTSFLNFDISEEEISQNNLNPTSIEVAEIDLVNLVSKELVVPELYKKDTFNEPRTLNLPEGYEISIYAGGMRAPRFFDFDEGGNIYIADKSSGEVLLLKDEDGDKVAETKIPVLSDLRSVHSVDFYNGDLYVAEENQITRLRGMNPDGTFDEFVILIDNLPSDGGHTTRTIVIGPDEKIYLSVGSSCNLCEEEDERRAAVVRYNLDGSGEELYAEGLRNSVGLEFHNFELWSVDNGRDRIGDDLPPEEVNIVEQGKHYGWPFCYGKGVTNPEYPDRSDYCENETTYPVYEMQAHSAPLGLTFAPDNSELANNLIIAFHGSWNRTVPTGYKVVRIDTANDNAETINFVTGWLDENGDIWGRPVGVKFNEQGELFISDDEAGAIYIVTKRLD</sequence>
<dbReference type="EMBL" id="JAGQLL010000036">
    <property type="protein sequence ID" value="MCA9380189.1"/>
    <property type="molecule type" value="Genomic_DNA"/>
</dbReference>
<feature type="domain" description="Pyrroloquinoline quinone-dependent pyranose dehydrogenase beta-propeller" evidence="1">
    <location>
        <begin position="83"/>
        <end position="412"/>
    </location>
</feature>
<accession>A0A955I8Y9</accession>
<comment type="caution">
    <text evidence="2">The sequence shown here is derived from an EMBL/GenBank/DDBJ whole genome shotgun (WGS) entry which is preliminary data.</text>
</comment>
<organism evidence="2 3">
    <name type="scientific">Candidatus Dojkabacteria bacterium</name>
    <dbReference type="NCBI Taxonomy" id="2099670"/>
    <lineage>
        <taxon>Bacteria</taxon>
        <taxon>Candidatus Dojkabacteria</taxon>
    </lineage>
</organism>
<evidence type="ECO:0000313" key="3">
    <source>
        <dbReference type="Proteomes" id="UP000745577"/>
    </source>
</evidence>
<dbReference type="InterPro" id="IPR011042">
    <property type="entry name" value="6-blade_b-propeller_TolB-like"/>
</dbReference>
<dbReference type="InterPro" id="IPR054539">
    <property type="entry name" value="Beta-prop_PDH"/>
</dbReference>
<dbReference type="SUPFAM" id="SSF50952">
    <property type="entry name" value="Soluble quinoprotein glucose dehydrogenase"/>
    <property type="match status" value="1"/>
</dbReference>
<dbReference type="AlphaFoldDB" id="A0A955I8Y9"/>
<proteinExistence type="predicted"/>
<dbReference type="Pfam" id="PF22807">
    <property type="entry name" value="TrAA12"/>
    <property type="match status" value="1"/>
</dbReference>
<dbReference type="PANTHER" id="PTHR33546:SF1">
    <property type="entry name" value="LARGE, MULTIFUNCTIONAL SECRETED PROTEIN"/>
    <property type="match status" value="1"/>
</dbReference>
<gene>
    <name evidence="2" type="ORF">KC675_03355</name>
</gene>
<name>A0A955I8Y9_9BACT</name>
<dbReference type="InterPro" id="IPR011041">
    <property type="entry name" value="Quinoprot_gluc/sorb_DH_b-prop"/>
</dbReference>
<dbReference type="Gene3D" id="2.120.10.30">
    <property type="entry name" value="TolB, C-terminal domain"/>
    <property type="match status" value="1"/>
</dbReference>
<evidence type="ECO:0000313" key="2">
    <source>
        <dbReference type="EMBL" id="MCA9380189.1"/>
    </source>
</evidence>
<protein>
    <submittedName>
        <fullName evidence="2">PQQ-dependent sugar dehydrogenase</fullName>
    </submittedName>
</protein>
<evidence type="ECO:0000259" key="1">
    <source>
        <dbReference type="Pfam" id="PF22807"/>
    </source>
</evidence>